<reference evidence="1 2" key="1">
    <citation type="submission" date="2024-04" db="EMBL/GenBank/DDBJ databases">
        <title>Novel genus in family Flammeovirgaceae.</title>
        <authorList>
            <person name="Nguyen T.H."/>
            <person name="Vuong T.Q."/>
            <person name="Le H."/>
            <person name="Kim S.-G."/>
        </authorList>
    </citation>
    <scope>NUCLEOTIDE SEQUENCE [LARGE SCALE GENOMIC DNA]</scope>
    <source>
        <strain evidence="1 2">JCM 23209</strain>
    </source>
</reference>
<evidence type="ECO:0000313" key="2">
    <source>
        <dbReference type="Proteomes" id="UP001403385"/>
    </source>
</evidence>
<dbReference type="EMBL" id="JBDKWZ010000014">
    <property type="protein sequence ID" value="MEN7550559.1"/>
    <property type="molecule type" value="Genomic_DNA"/>
</dbReference>
<dbReference type="RefSeq" id="WP_346823341.1">
    <property type="nucleotide sequence ID" value="NZ_JBDKWZ010000014.1"/>
</dbReference>
<gene>
    <name evidence="1" type="ORF">AAG747_21745</name>
</gene>
<dbReference type="InterPro" id="IPR022385">
    <property type="entry name" value="Rhs_assc_core"/>
</dbReference>
<dbReference type="Gene3D" id="2.180.10.10">
    <property type="entry name" value="RHS repeat-associated core"/>
    <property type="match status" value="1"/>
</dbReference>
<protein>
    <submittedName>
        <fullName evidence="1">RHS repeat-associated core domain-containing protein</fullName>
    </submittedName>
</protein>
<name>A0AAW9S069_9BACT</name>
<organism evidence="1 2">
    <name type="scientific">Rapidithrix thailandica</name>
    <dbReference type="NCBI Taxonomy" id="413964"/>
    <lineage>
        <taxon>Bacteria</taxon>
        <taxon>Pseudomonadati</taxon>
        <taxon>Bacteroidota</taxon>
        <taxon>Cytophagia</taxon>
        <taxon>Cytophagales</taxon>
        <taxon>Flammeovirgaceae</taxon>
        <taxon>Rapidithrix</taxon>
    </lineage>
</organism>
<dbReference type="Proteomes" id="UP001403385">
    <property type="component" value="Unassembled WGS sequence"/>
</dbReference>
<proteinExistence type="predicted"/>
<sequence length="360" mass="41606">MAGRNYSDENYRYGFNGKENDKDFGHQHLIQDYGFRLYNPEIGKFLSVDPLTSSYPWNSTYAFAENRVIDGIDLDGTEWESKHKWTDIVPGTSMTYANGWRVQSQLILQKYLTDGSTIDCADLAARSLIEYAHNNQLPFHLEGSNTSVELRLFDNDLMQYQTWQQLAKAVGDAYAASDFFNNSVFLLEKSFDKLEAGDLVLWNWYQFGFSTDIYHVQTVVEILGEDYKTIQGSTGSNASEKTYSIENVSNGRRDVLNDPFPNSTKAKSWNFTYFDKFVNYNSMEQIDSKFSVIKKRLTMEILNQLSMGGTFEDLSHNDRQLVRFAATYELYTGKKYFGTYIYRKKDFRGHESGGYWEGEN</sequence>
<keyword evidence="2" id="KW-1185">Reference proteome</keyword>
<dbReference type="AlphaFoldDB" id="A0AAW9S069"/>
<comment type="caution">
    <text evidence="1">The sequence shown here is derived from an EMBL/GenBank/DDBJ whole genome shotgun (WGS) entry which is preliminary data.</text>
</comment>
<dbReference type="NCBIfam" id="TIGR03696">
    <property type="entry name" value="Rhs_assc_core"/>
    <property type="match status" value="1"/>
</dbReference>
<evidence type="ECO:0000313" key="1">
    <source>
        <dbReference type="EMBL" id="MEN7550559.1"/>
    </source>
</evidence>
<accession>A0AAW9S069</accession>